<gene>
    <name evidence="2" type="ORF">SASPL_140529</name>
</gene>
<evidence type="ECO:0000256" key="1">
    <source>
        <dbReference type="SAM" id="MobiDB-lite"/>
    </source>
</evidence>
<evidence type="ECO:0000313" key="2">
    <source>
        <dbReference type="EMBL" id="KAG6399055.1"/>
    </source>
</evidence>
<protein>
    <submittedName>
        <fullName evidence="2">Uncharacterized protein</fullName>
    </submittedName>
</protein>
<name>A0A8X8WQH9_SALSN</name>
<evidence type="ECO:0000313" key="3">
    <source>
        <dbReference type="Proteomes" id="UP000298416"/>
    </source>
</evidence>
<dbReference type="Proteomes" id="UP000298416">
    <property type="component" value="Unassembled WGS sequence"/>
</dbReference>
<reference evidence="2" key="1">
    <citation type="submission" date="2018-01" db="EMBL/GenBank/DDBJ databases">
        <authorList>
            <person name="Mao J.F."/>
        </authorList>
    </citation>
    <scope>NUCLEOTIDE SEQUENCE</scope>
    <source>
        <strain evidence="2">Huo1</strain>
        <tissue evidence="2">Leaf</tissue>
    </source>
</reference>
<comment type="caution">
    <text evidence="2">The sequence shown here is derived from an EMBL/GenBank/DDBJ whole genome shotgun (WGS) entry which is preliminary data.</text>
</comment>
<feature type="region of interest" description="Disordered" evidence="1">
    <location>
        <begin position="1"/>
        <end position="23"/>
    </location>
</feature>
<organism evidence="2">
    <name type="scientific">Salvia splendens</name>
    <name type="common">Scarlet sage</name>
    <dbReference type="NCBI Taxonomy" id="180675"/>
    <lineage>
        <taxon>Eukaryota</taxon>
        <taxon>Viridiplantae</taxon>
        <taxon>Streptophyta</taxon>
        <taxon>Embryophyta</taxon>
        <taxon>Tracheophyta</taxon>
        <taxon>Spermatophyta</taxon>
        <taxon>Magnoliopsida</taxon>
        <taxon>eudicotyledons</taxon>
        <taxon>Gunneridae</taxon>
        <taxon>Pentapetalae</taxon>
        <taxon>asterids</taxon>
        <taxon>lamiids</taxon>
        <taxon>Lamiales</taxon>
        <taxon>Lamiaceae</taxon>
        <taxon>Nepetoideae</taxon>
        <taxon>Mentheae</taxon>
        <taxon>Salviinae</taxon>
        <taxon>Salvia</taxon>
        <taxon>Salvia subgen. Calosphace</taxon>
        <taxon>core Calosphace</taxon>
    </lineage>
</organism>
<reference evidence="2" key="2">
    <citation type="submission" date="2020-08" db="EMBL/GenBank/DDBJ databases">
        <title>Plant Genome Project.</title>
        <authorList>
            <person name="Zhang R.-G."/>
        </authorList>
    </citation>
    <scope>NUCLEOTIDE SEQUENCE</scope>
    <source>
        <strain evidence="2">Huo1</strain>
        <tissue evidence="2">Leaf</tissue>
    </source>
</reference>
<dbReference type="AlphaFoldDB" id="A0A8X8WQH9"/>
<accession>A0A8X8WQH9</accession>
<sequence>MDAMENDTAPPPIAQKQEGPGDGSRLKSLLDQNIVKLKFKSKNNTKLGFTDSVKHKRFRLILVQGCDDFQLNWGSFQLNFWVLAIAGNFSDLAAHIASVVEEIVASIKRWRRIARIEIARDGGSVDGDGAERNDAGIP</sequence>
<proteinExistence type="predicted"/>
<keyword evidence="3" id="KW-1185">Reference proteome</keyword>
<dbReference type="EMBL" id="PNBA02000015">
    <property type="protein sequence ID" value="KAG6399055.1"/>
    <property type="molecule type" value="Genomic_DNA"/>
</dbReference>